<proteinExistence type="predicted"/>
<organism evidence="1">
    <name type="scientific">Pithovirus LCPAC201</name>
    <dbReference type="NCBI Taxonomy" id="2506591"/>
    <lineage>
        <taxon>Viruses</taxon>
        <taxon>Pithoviruses</taxon>
    </lineage>
</organism>
<protein>
    <submittedName>
        <fullName evidence="1">DNA recombination-mediator protein A</fullName>
    </submittedName>
</protein>
<dbReference type="EMBL" id="MK500501">
    <property type="protein sequence ID" value="QBK90896.1"/>
    <property type="molecule type" value="Genomic_DNA"/>
</dbReference>
<sequence>MQQRTWIAGVVGGRHFTDYKYMTEKLKLWQKQHGRIVKIVSGGAPGADTLAKDYSLEYLKKEPQVFNAKWGNGGRAGPIRNKLIVEASQVIIAFPDPESNGTWSTVSIAKKKNVPVYIYRSWIDPPQIRVVPQIRLKVVPMFS</sequence>
<accession>A0A481Z5N4</accession>
<gene>
    <name evidence="1" type="ORF">LCPAC201_01970</name>
</gene>
<name>A0A481Z5N4_9VIRU</name>
<reference evidence="1" key="1">
    <citation type="journal article" date="2019" name="MBio">
        <title>Virus Genomes from Deep Sea Sediments Expand the Ocean Megavirome and Support Independent Origins of Viral Gigantism.</title>
        <authorList>
            <person name="Backstrom D."/>
            <person name="Yutin N."/>
            <person name="Jorgensen S.L."/>
            <person name="Dharamshi J."/>
            <person name="Homa F."/>
            <person name="Zaremba-Niedwiedzka K."/>
            <person name="Spang A."/>
            <person name="Wolf Y.I."/>
            <person name="Koonin E.V."/>
            <person name="Ettema T.J."/>
        </authorList>
    </citation>
    <scope>NUCLEOTIDE SEQUENCE</scope>
</reference>
<dbReference type="Gene3D" id="3.40.50.450">
    <property type="match status" value="1"/>
</dbReference>
<dbReference type="SUPFAM" id="SSF102405">
    <property type="entry name" value="MCP/YpsA-like"/>
    <property type="match status" value="1"/>
</dbReference>
<evidence type="ECO:0000313" key="1">
    <source>
        <dbReference type="EMBL" id="QBK90896.1"/>
    </source>
</evidence>